<keyword evidence="4" id="KW-0812">Transmembrane</keyword>
<dbReference type="PRINTS" id="PR00598">
    <property type="entry name" value="HTHMARR"/>
</dbReference>
<evidence type="ECO:0000256" key="1">
    <source>
        <dbReference type="ARBA" id="ARBA00023015"/>
    </source>
</evidence>
<dbReference type="PANTHER" id="PTHR42756">
    <property type="entry name" value="TRANSCRIPTIONAL REGULATOR, MARR"/>
    <property type="match status" value="1"/>
</dbReference>
<keyword evidence="4" id="KW-1133">Transmembrane helix</keyword>
<dbReference type="RefSeq" id="WP_160739528.1">
    <property type="nucleotide sequence ID" value="NZ_WTYQ01000003.1"/>
</dbReference>
<evidence type="ECO:0000259" key="5">
    <source>
        <dbReference type="PROSITE" id="PS50995"/>
    </source>
</evidence>
<feature type="transmembrane region" description="Helical" evidence="4">
    <location>
        <begin position="21"/>
        <end position="45"/>
    </location>
</feature>
<dbReference type="SMART" id="SM00347">
    <property type="entry name" value="HTH_MARR"/>
    <property type="match status" value="1"/>
</dbReference>
<evidence type="ECO:0000256" key="3">
    <source>
        <dbReference type="ARBA" id="ARBA00023163"/>
    </source>
</evidence>
<dbReference type="AlphaFoldDB" id="A0A845AAR4"/>
<keyword evidence="2" id="KW-0238">DNA-binding</keyword>
<feature type="domain" description="HTH marR-type" evidence="5">
    <location>
        <begin position="22"/>
        <end position="159"/>
    </location>
</feature>
<dbReference type="GO" id="GO:0003700">
    <property type="term" value="F:DNA-binding transcription factor activity"/>
    <property type="evidence" value="ECO:0007669"/>
    <property type="project" value="InterPro"/>
</dbReference>
<dbReference type="PROSITE" id="PS50995">
    <property type="entry name" value="HTH_MARR_2"/>
    <property type="match status" value="1"/>
</dbReference>
<keyword evidence="4" id="KW-0472">Membrane</keyword>
<dbReference type="GO" id="GO:0003677">
    <property type="term" value="F:DNA binding"/>
    <property type="evidence" value="ECO:0007669"/>
    <property type="project" value="UniProtKB-KW"/>
</dbReference>
<dbReference type="SUPFAM" id="SSF46785">
    <property type="entry name" value="Winged helix' DNA-binding domain"/>
    <property type="match status" value="1"/>
</dbReference>
<dbReference type="Pfam" id="PF12802">
    <property type="entry name" value="MarR_2"/>
    <property type="match status" value="1"/>
</dbReference>
<evidence type="ECO:0000256" key="4">
    <source>
        <dbReference type="SAM" id="Phobius"/>
    </source>
</evidence>
<organism evidence="6 7">
    <name type="scientific">Altericroceibacterium indicum</name>
    <dbReference type="NCBI Taxonomy" id="374177"/>
    <lineage>
        <taxon>Bacteria</taxon>
        <taxon>Pseudomonadati</taxon>
        <taxon>Pseudomonadota</taxon>
        <taxon>Alphaproteobacteria</taxon>
        <taxon>Sphingomonadales</taxon>
        <taxon>Erythrobacteraceae</taxon>
        <taxon>Altericroceibacterium</taxon>
    </lineage>
</organism>
<evidence type="ECO:0000256" key="2">
    <source>
        <dbReference type="ARBA" id="ARBA00023125"/>
    </source>
</evidence>
<comment type="caution">
    <text evidence="6">The sequence shown here is derived from an EMBL/GenBank/DDBJ whole genome shotgun (WGS) entry which is preliminary data.</text>
</comment>
<reference evidence="6 7" key="1">
    <citation type="submission" date="2019-12" db="EMBL/GenBank/DDBJ databases">
        <title>Genomic-based taxomic classification of the family Erythrobacteraceae.</title>
        <authorList>
            <person name="Xu L."/>
        </authorList>
    </citation>
    <scope>NUCLEOTIDE SEQUENCE [LARGE SCALE GENOMIC DNA]</scope>
    <source>
        <strain evidence="6 7">DSM 18604</strain>
    </source>
</reference>
<dbReference type="OrthoDB" id="8256382at2"/>
<proteinExistence type="predicted"/>
<name>A0A845AAR4_9SPHN</name>
<dbReference type="PANTHER" id="PTHR42756:SF1">
    <property type="entry name" value="TRANSCRIPTIONAL REPRESSOR OF EMRAB OPERON"/>
    <property type="match status" value="1"/>
</dbReference>
<gene>
    <name evidence="6" type="ORF">GRI39_09870</name>
</gene>
<dbReference type="InterPro" id="IPR000835">
    <property type="entry name" value="HTH_MarR-typ"/>
</dbReference>
<evidence type="ECO:0000313" key="7">
    <source>
        <dbReference type="Proteomes" id="UP000460561"/>
    </source>
</evidence>
<dbReference type="Proteomes" id="UP000460561">
    <property type="component" value="Unassembled WGS sequence"/>
</dbReference>
<dbReference type="InterPro" id="IPR036390">
    <property type="entry name" value="WH_DNA-bd_sf"/>
</dbReference>
<dbReference type="Gene3D" id="1.10.10.10">
    <property type="entry name" value="Winged helix-like DNA-binding domain superfamily/Winged helix DNA-binding domain"/>
    <property type="match status" value="1"/>
</dbReference>
<dbReference type="EMBL" id="WTYQ01000003">
    <property type="protein sequence ID" value="MXP26343.1"/>
    <property type="molecule type" value="Genomic_DNA"/>
</dbReference>
<sequence length="159" mass="17985">MKENKDNSKVSRLPKVQDENVDFGMMATLTGFSVKMVWILGYSLLSQKMPDPAITPQRVTMLELIGCNPGLAQTQLAHALGLSRPATSLAIDFWQARGVVERRVDQDDRRAFGIHLTKQGQCIWADLRAKVKQSDEILTKRLSEEEIEQLNRLLSKIYS</sequence>
<protein>
    <submittedName>
        <fullName evidence="6">MarR family transcriptional regulator</fullName>
    </submittedName>
</protein>
<dbReference type="InterPro" id="IPR036388">
    <property type="entry name" value="WH-like_DNA-bd_sf"/>
</dbReference>
<accession>A0A845AAR4</accession>
<keyword evidence="7" id="KW-1185">Reference proteome</keyword>
<keyword evidence="3" id="KW-0804">Transcription</keyword>
<evidence type="ECO:0000313" key="6">
    <source>
        <dbReference type="EMBL" id="MXP26343.1"/>
    </source>
</evidence>
<keyword evidence="1" id="KW-0805">Transcription regulation</keyword>